<protein>
    <submittedName>
        <fullName evidence="1">Uncharacterized protein</fullName>
    </submittedName>
</protein>
<dbReference type="EMBL" id="JANPWB010000009">
    <property type="protein sequence ID" value="KAJ1154440.1"/>
    <property type="molecule type" value="Genomic_DNA"/>
</dbReference>
<reference evidence="1" key="1">
    <citation type="journal article" date="2022" name="bioRxiv">
        <title>Sequencing and chromosome-scale assembly of the giantPleurodeles waltlgenome.</title>
        <authorList>
            <person name="Brown T."/>
            <person name="Elewa A."/>
            <person name="Iarovenko S."/>
            <person name="Subramanian E."/>
            <person name="Araus A.J."/>
            <person name="Petzold A."/>
            <person name="Susuki M."/>
            <person name="Suzuki K.-i.T."/>
            <person name="Hayashi T."/>
            <person name="Toyoda A."/>
            <person name="Oliveira C."/>
            <person name="Osipova E."/>
            <person name="Leigh N.D."/>
            <person name="Simon A."/>
            <person name="Yun M.H."/>
        </authorList>
    </citation>
    <scope>NUCLEOTIDE SEQUENCE</scope>
    <source>
        <strain evidence="1">20211129_DDA</strain>
        <tissue evidence="1">Liver</tissue>
    </source>
</reference>
<proteinExistence type="predicted"/>
<organism evidence="1 2">
    <name type="scientific">Pleurodeles waltl</name>
    <name type="common">Iberian ribbed newt</name>
    <dbReference type="NCBI Taxonomy" id="8319"/>
    <lineage>
        <taxon>Eukaryota</taxon>
        <taxon>Metazoa</taxon>
        <taxon>Chordata</taxon>
        <taxon>Craniata</taxon>
        <taxon>Vertebrata</taxon>
        <taxon>Euteleostomi</taxon>
        <taxon>Amphibia</taxon>
        <taxon>Batrachia</taxon>
        <taxon>Caudata</taxon>
        <taxon>Salamandroidea</taxon>
        <taxon>Salamandridae</taxon>
        <taxon>Pleurodelinae</taxon>
        <taxon>Pleurodeles</taxon>
    </lineage>
</organism>
<gene>
    <name evidence="1" type="ORF">NDU88_007192</name>
</gene>
<dbReference type="Proteomes" id="UP001066276">
    <property type="component" value="Chromosome 5"/>
</dbReference>
<comment type="caution">
    <text evidence="1">The sequence shown here is derived from an EMBL/GenBank/DDBJ whole genome shotgun (WGS) entry which is preliminary data.</text>
</comment>
<name>A0AAV7RR09_PLEWA</name>
<dbReference type="AlphaFoldDB" id="A0AAV7RR09"/>
<sequence length="109" mass="11911">MSRVAELYCLLAQHEAITFQKKFIYGVQGARGGYCCAFVEPLSTLGILTKEEAGASCLRRDSTHVTEERLTAISCSPPISCRRLEPGRVPPPCVSTPPVSHVWQHPPCA</sequence>
<accession>A0AAV7RR09</accession>
<evidence type="ECO:0000313" key="1">
    <source>
        <dbReference type="EMBL" id="KAJ1154440.1"/>
    </source>
</evidence>
<keyword evidence="2" id="KW-1185">Reference proteome</keyword>
<evidence type="ECO:0000313" key="2">
    <source>
        <dbReference type="Proteomes" id="UP001066276"/>
    </source>
</evidence>